<keyword evidence="9" id="KW-0119">Carbohydrate metabolism</keyword>
<sequence length="404" mass="47170">MMGWRCRQERWWWVVVTIMVVGWLWSMWFGYSTSTTHFAPLPASWTNTLLAQNPTQKFGSNSIPKARHNPSRKLTPTTTGENPPNMTHISQSNSKIHLDIGWKNVLMKRQKRVAQVCRQHYNTLKRFNIFQRLTYDTQHHLAYCRNAKTGTTTWLGHLLKWAGVDVSNMTTNQIHEASTRTFPPLSAKDASKEMQLSPLTFTVVRHPFTRLVSAYRDKIPENYKKDIQLNMIEKYRIQKENTLPSKSESISELINNSTSDNQTLPPTTYPENALDPNVPTFREFVLFVIDQISRCMLDTSYMCLGNIDIHWRPIYDRCAFCDIHYKVIAKMETFDKDERYLSQLVGLPLLPMGPTKLHSSRGSSTNFFTKKYFSTLNKSERKKVYKAFYYDFLLFDYSPNDIDL</sequence>
<protein>
    <recommendedName>
        <fullName evidence="9">Carbohydrate sulfotransferase</fullName>
        <ecNumber evidence="9">2.8.2.-</ecNumber>
    </recommendedName>
</protein>
<evidence type="ECO:0000256" key="7">
    <source>
        <dbReference type="ARBA" id="ARBA00023136"/>
    </source>
</evidence>
<dbReference type="EMBL" id="JAHLQT010015640">
    <property type="protein sequence ID" value="KAG7169606.1"/>
    <property type="molecule type" value="Genomic_DNA"/>
</dbReference>
<dbReference type="InterPro" id="IPR005331">
    <property type="entry name" value="Sulfotransferase"/>
</dbReference>
<evidence type="ECO:0000256" key="6">
    <source>
        <dbReference type="ARBA" id="ARBA00023034"/>
    </source>
</evidence>
<dbReference type="GO" id="GO:0000139">
    <property type="term" value="C:Golgi membrane"/>
    <property type="evidence" value="ECO:0007669"/>
    <property type="project" value="UniProtKB-SubCell"/>
</dbReference>
<evidence type="ECO:0000256" key="8">
    <source>
        <dbReference type="ARBA" id="ARBA00023180"/>
    </source>
</evidence>
<dbReference type="GO" id="GO:0016051">
    <property type="term" value="P:carbohydrate biosynthetic process"/>
    <property type="evidence" value="ECO:0007669"/>
    <property type="project" value="InterPro"/>
</dbReference>
<proteinExistence type="inferred from homology"/>
<feature type="transmembrane region" description="Helical" evidence="9">
    <location>
        <begin position="12"/>
        <end position="31"/>
    </location>
</feature>
<accession>A0A8J5K547</accession>
<evidence type="ECO:0000256" key="2">
    <source>
        <dbReference type="ARBA" id="ARBA00006339"/>
    </source>
</evidence>
<keyword evidence="5 9" id="KW-1133">Transmembrane helix</keyword>
<evidence type="ECO:0000256" key="4">
    <source>
        <dbReference type="ARBA" id="ARBA00022692"/>
    </source>
</evidence>
<comment type="similarity">
    <text evidence="2 9">Belongs to the sulfotransferase 2 family.</text>
</comment>
<dbReference type="Proteomes" id="UP000747542">
    <property type="component" value="Unassembled WGS sequence"/>
</dbReference>
<keyword evidence="8 9" id="KW-0325">Glycoprotein</keyword>
<dbReference type="EC" id="2.8.2.-" evidence="9"/>
<dbReference type="Pfam" id="PF03567">
    <property type="entry name" value="Sulfotransfer_2"/>
    <property type="match status" value="1"/>
</dbReference>
<dbReference type="InterPro" id="IPR018011">
    <property type="entry name" value="Carb_sulfotrans_8-10"/>
</dbReference>
<reference evidence="11" key="1">
    <citation type="journal article" date="2021" name="Sci. Adv.">
        <title>The American lobster genome reveals insights on longevity, neural, and immune adaptations.</title>
        <authorList>
            <person name="Polinski J.M."/>
            <person name="Zimin A.V."/>
            <person name="Clark K.F."/>
            <person name="Kohn A.B."/>
            <person name="Sadowski N."/>
            <person name="Timp W."/>
            <person name="Ptitsyn A."/>
            <person name="Khanna P."/>
            <person name="Romanova D.Y."/>
            <person name="Williams P."/>
            <person name="Greenwood S.J."/>
            <person name="Moroz L.L."/>
            <person name="Walt D.R."/>
            <person name="Bodnar A.G."/>
        </authorList>
    </citation>
    <scope>NUCLEOTIDE SEQUENCE</scope>
    <source>
        <strain evidence="11">GMGI-L3</strain>
    </source>
</reference>
<keyword evidence="9" id="KW-0735">Signal-anchor</keyword>
<feature type="compositionally biased region" description="Polar residues" evidence="10">
    <location>
        <begin position="72"/>
        <end position="85"/>
    </location>
</feature>
<dbReference type="PANTHER" id="PTHR12137:SF63">
    <property type="entry name" value="CARBOHYDRATE SULFOTRANSFERASE"/>
    <property type="match status" value="1"/>
</dbReference>
<keyword evidence="12" id="KW-1185">Reference proteome</keyword>
<evidence type="ECO:0000256" key="1">
    <source>
        <dbReference type="ARBA" id="ARBA00004323"/>
    </source>
</evidence>
<keyword evidence="3 9" id="KW-0808">Transferase</keyword>
<keyword evidence="4 9" id="KW-0812">Transmembrane</keyword>
<evidence type="ECO:0000256" key="10">
    <source>
        <dbReference type="SAM" id="MobiDB-lite"/>
    </source>
</evidence>
<evidence type="ECO:0000313" key="11">
    <source>
        <dbReference type="EMBL" id="KAG7169606.1"/>
    </source>
</evidence>
<keyword evidence="6 9" id="KW-0333">Golgi apparatus</keyword>
<comment type="subcellular location">
    <subcellularLocation>
        <location evidence="1 9">Golgi apparatus membrane</location>
        <topology evidence="1 9">Single-pass type II membrane protein</topology>
    </subcellularLocation>
</comment>
<dbReference type="PANTHER" id="PTHR12137">
    <property type="entry name" value="CARBOHYDRATE SULFOTRANSFERASE"/>
    <property type="match status" value="1"/>
</dbReference>
<dbReference type="AlphaFoldDB" id="A0A8J5K547"/>
<evidence type="ECO:0000256" key="9">
    <source>
        <dbReference type="RuleBase" id="RU364020"/>
    </source>
</evidence>
<dbReference type="GO" id="GO:0008146">
    <property type="term" value="F:sulfotransferase activity"/>
    <property type="evidence" value="ECO:0007669"/>
    <property type="project" value="InterPro"/>
</dbReference>
<comment type="caution">
    <text evidence="11">The sequence shown here is derived from an EMBL/GenBank/DDBJ whole genome shotgun (WGS) entry which is preliminary data.</text>
</comment>
<evidence type="ECO:0000256" key="5">
    <source>
        <dbReference type="ARBA" id="ARBA00022989"/>
    </source>
</evidence>
<keyword evidence="7 9" id="KW-0472">Membrane</keyword>
<evidence type="ECO:0000313" key="12">
    <source>
        <dbReference type="Proteomes" id="UP000747542"/>
    </source>
</evidence>
<evidence type="ECO:0000256" key="3">
    <source>
        <dbReference type="ARBA" id="ARBA00022679"/>
    </source>
</evidence>
<name>A0A8J5K547_HOMAM</name>
<gene>
    <name evidence="11" type="primary">Chst10-L3</name>
    <name evidence="11" type="ORF">Hamer_G013202</name>
</gene>
<organism evidence="11 12">
    <name type="scientific">Homarus americanus</name>
    <name type="common">American lobster</name>
    <dbReference type="NCBI Taxonomy" id="6706"/>
    <lineage>
        <taxon>Eukaryota</taxon>
        <taxon>Metazoa</taxon>
        <taxon>Ecdysozoa</taxon>
        <taxon>Arthropoda</taxon>
        <taxon>Crustacea</taxon>
        <taxon>Multicrustacea</taxon>
        <taxon>Malacostraca</taxon>
        <taxon>Eumalacostraca</taxon>
        <taxon>Eucarida</taxon>
        <taxon>Decapoda</taxon>
        <taxon>Pleocyemata</taxon>
        <taxon>Astacidea</taxon>
        <taxon>Nephropoidea</taxon>
        <taxon>Nephropidae</taxon>
        <taxon>Homarus</taxon>
    </lineage>
</organism>
<feature type="region of interest" description="Disordered" evidence="10">
    <location>
        <begin position="55"/>
        <end position="85"/>
    </location>
</feature>